<comment type="catalytic activity">
    <reaction evidence="8">
        <text>tRNA(Asn) + L-asparagine + ATP = L-asparaginyl-tRNA(Asn) + AMP + diphosphate + H(+)</text>
        <dbReference type="Rhea" id="RHEA:11180"/>
        <dbReference type="Rhea" id="RHEA-COMP:9659"/>
        <dbReference type="Rhea" id="RHEA-COMP:9674"/>
        <dbReference type="ChEBI" id="CHEBI:15378"/>
        <dbReference type="ChEBI" id="CHEBI:30616"/>
        <dbReference type="ChEBI" id="CHEBI:33019"/>
        <dbReference type="ChEBI" id="CHEBI:58048"/>
        <dbReference type="ChEBI" id="CHEBI:78442"/>
        <dbReference type="ChEBI" id="CHEBI:78515"/>
        <dbReference type="ChEBI" id="CHEBI:456215"/>
        <dbReference type="EC" id="6.1.1.22"/>
    </reaction>
</comment>
<dbReference type="InterPro" id="IPR004364">
    <property type="entry name" value="Aa-tRNA-synt_II"/>
</dbReference>
<dbReference type="InterPro" id="IPR002312">
    <property type="entry name" value="Asp/Asn-tRNA-synth_IIb"/>
</dbReference>
<comment type="subcellular location">
    <subcellularLocation>
        <location evidence="8">Cytoplasm</location>
    </subcellularLocation>
</comment>
<evidence type="ECO:0000256" key="4">
    <source>
        <dbReference type="ARBA" id="ARBA00022741"/>
    </source>
</evidence>
<evidence type="ECO:0000313" key="10">
    <source>
        <dbReference type="EMBL" id="ASA22879.1"/>
    </source>
</evidence>
<dbReference type="HAMAP" id="MF_00534">
    <property type="entry name" value="Asn_tRNA_synth"/>
    <property type="match status" value="1"/>
</dbReference>
<dbReference type="PANTHER" id="PTHR22594:SF34">
    <property type="entry name" value="ASPARAGINE--TRNA LIGASE, MITOCHONDRIAL-RELATED"/>
    <property type="match status" value="1"/>
</dbReference>
<dbReference type="GO" id="GO:0003676">
    <property type="term" value="F:nucleic acid binding"/>
    <property type="evidence" value="ECO:0007669"/>
    <property type="project" value="InterPro"/>
</dbReference>
<keyword evidence="4 8" id="KW-0547">Nucleotide-binding</keyword>
<accession>A0A2Z2KKH2</accession>
<dbReference type="InterPro" id="IPR004365">
    <property type="entry name" value="NA-bd_OB_tRNA"/>
</dbReference>
<dbReference type="EC" id="6.1.1.22" evidence="8"/>
<dbReference type="Pfam" id="PF00152">
    <property type="entry name" value="tRNA-synt_2"/>
    <property type="match status" value="1"/>
</dbReference>
<evidence type="ECO:0000313" key="11">
    <source>
        <dbReference type="Proteomes" id="UP000249890"/>
    </source>
</evidence>
<dbReference type="PRINTS" id="PR01042">
    <property type="entry name" value="TRNASYNTHASP"/>
</dbReference>
<dbReference type="Gene3D" id="3.30.930.10">
    <property type="entry name" value="Bira Bifunctional Protein, Domain 2"/>
    <property type="match status" value="1"/>
</dbReference>
<dbReference type="PANTHER" id="PTHR22594">
    <property type="entry name" value="ASPARTYL/LYSYL-TRNA SYNTHETASE"/>
    <property type="match status" value="1"/>
</dbReference>
<keyword evidence="2 8" id="KW-0963">Cytoplasm</keyword>
<dbReference type="SUPFAM" id="SSF55681">
    <property type="entry name" value="Class II aaRS and biotin synthetases"/>
    <property type="match status" value="1"/>
</dbReference>
<dbReference type="AlphaFoldDB" id="A0A2Z2KKH2"/>
<keyword evidence="6 8" id="KW-0648">Protein biosynthesis</keyword>
<dbReference type="Proteomes" id="UP000249890">
    <property type="component" value="Chromosome"/>
</dbReference>
<reference evidence="10 11" key="1">
    <citation type="submission" date="2017-06" db="EMBL/GenBank/DDBJ databases">
        <title>Complete genome sequence of Paenibacillus donghaensis KCTC 13049T isolated from East Sea sediment, South Korea.</title>
        <authorList>
            <person name="Jung B.K."/>
            <person name="Hong S.-J."/>
            <person name="Shin J.-H."/>
        </authorList>
    </citation>
    <scope>NUCLEOTIDE SEQUENCE [LARGE SCALE GENOMIC DNA]</scope>
    <source>
        <strain evidence="10 11">KCTC 13049</strain>
    </source>
</reference>
<dbReference type="GO" id="GO:0016740">
    <property type="term" value="F:transferase activity"/>
    <property type="evidence" value="ECO:0007669"/>
    <property type="project" value="UniProtKB-ARBA"/>
</dbReference>
<keyword evidence="7 8" id="KW-0030">Aminoacyl-tRNA synthetase</keyword>
<dbReference type="NCBIfam" id="TIGR00457">
    <property type="entry name" value="asnS"/>
    <property type="match status" value="1"/>
</dbReference>
<dbReference type="InterPro" id="IPR045864">
    <property type="entry name" value="aa-tRNA-synth_II/BPL/LPL"/>
</dbReference>
<dbReference type="GO" id="GO:0004816">
    <property type="term" value="F:asparagine-tRNA ligase activity"/>
    <property type="evidence" value="ECO:0007669"/>
    <property type="project" value="UniProtKB-UniRule"/>
</dbReference>
<dbReference type="GO" id="GO:0005737">
    <property type="term" value="C:cytoplasm"/>
    <property type="evidence" value="ECO:0007669"/>
    <property type="project" value="UniProtKB-SubCell"/>
</dbReference>
<dbReference type="NCBIfam" id="NF003037">
    <property type="entry name" value="PRK03932.1"/>
    <property type="match status" value="1"/>
</dbReference>
<evidence type="ECO:0000256" key="1">
    <source>
        <dbReference type="ARBA" id="ARBA00008226"/>
    </source>
</evidence>
<evidence type="ECO:0000256" key="8">
    <source>
        <dbReference type="HAMAP-Rule" id="MF_00534"/>
    </source>
</evidence>
<dbReference type="GO" id="GO:0006421">
    <property type="term" value="P:asparaginyl-tRNA aminoacylation"/>
    <property type="evidence" value="ECO:0007669"/>
    <property type="project" value="UniProtKB-UniRule"/>
</dbReference>
<protein>
    <recommendedName>
        <fullName evidence="8">Asparagine--tRNA ligase</fullName>
        <ecNumber evidence="8">6.1.1.22</ecNumber>
    </recommendedName>
    <alternativeName>
        <fullName evidence="8">Asparaginyl-tRNA synthetase</fullName>
        <shortName evidence="8">AsnRS</shortName>
    </alternativeName>
</protein>
<sequence length="431" mass="49275">MANKSVIKNVNEHVGETVVIGCWVNNKRSSGKIQFLQLRDGTGYIQGVVVKSEVPEQVWDDAKSLTQESSLYVTGVIREEPRSQSGFEMTVTGIEVLHLTENYPITNKEHGVDFLMDHRHLWLRSAKQRAVLVIRAEIIRAVQQFFDQNGFTMVDPPILTPTSAEGTTNLFHTKYFEEDAYLTQSGQLYMEAAAMALGKVYSFGPTFRAEKSKTRRHLIEFWMIEPEMAFTDHEESLKVQEEFISHVVQSVLTNCRAELEAVGRDISKLENIKAPFPRITYDEAIKFLNDKEFEIAWGEDFGAPHETAIAQEYDKPVFITHYPASFKAFYMKPDPNRPEVVLCADMIAPEGYGEIIGGSQRIDDPALLEERFKEHNLSLDTYKWYMDLRTYGSVPHSGFGLGLERTVAWICGLDHVRETIPFPRTLYRLYP</sequence>
<dbReference type="RefSeq" id="WP_087916877.1">
    <property type="nucleotide sequence ID" value="NZ_CP021780.1"/>
</dbReference>
<keyword evidence="5 8" id="KW-0067">ATP-binding</keyword>
<dbReference type="InterPro" id="IPR012340">
    <property type="entry name" value="NA-bd_OB-fold"/>
</dbReference>
<evidence type="ECO:0000256" key="5">
    <source>
        <dbReference type="ARBA" id="ARBA00022840"/>
    </source>
</evidence>
<evidence type="ECO:0000256" key="7">
    <source>
        <dbReference type="ARBA" id="ARBA00023146"/>
    </source>
</evidence>
<dbReference type="CDD" id="cd04323">
    <property type="entry name" value="AsnRS_cyto_like_N"/>
    <property type="match status" value="1"/>
</dbReference>
<dbReference type="OrthoDB" id="9762036at2"/>
<comment type="subunit">
    <text evidence="8">Homodimer.</text>
</comment>
<dbReference type="GO" id="GO:0005524">
    <property type="term" value="F:ATP binding"/>
    <property type="evidence" value="ECO:0007669"/>
    <property type="project" value="UniProtKB-UniRule"/>
</dbReference>
<gene>
    <name evidence="8" type="primary">asnS</name>
    <name evidence="10" type="ORF">B9T62_19960</name>
</gene>
<evidence type="ECO:0000256" key="6">
    <source>
        <dbReference type="ARBA" id="ARBA00022917"/>
    </source>
</evidence>
<evidence type="ECO:0000256" key="2">
    <source>
        <dbReference type="ARBA" id="ARBA00022490"/>
    </source>
</evidence>
<dbReference type="Gene3D" id="2.40.50.140">
    <property type="entry name" value="Nucleic acid-binding proteins"/>
    <property type="match status" value="1"/>
</dbReference>
<organism evidence="10 11">
    <name type="scientific">Paenibacillus donghaensis</name>
    <dbReference type="NCBI Taxonomy" id="414771"/>
    <lineage>
        <taxon>Bacteria</taxon>
        <taxon>Bacillati</taxon>
        <taxon>Bacillota</taxon>
        <taxon>Bacilli</taxon>
        <taxon>Bacillales</taxon>
        <taxon>Paenibacillaceae</taxon>
        <taxon>Paenibacillus</taxon>
    </lineage>
</organism>
<dbReference type="GO" id="GO:0140096">
    <property type="term" value="F:catalytic activity, acting on a protein"/>
    <property type="evidence" value="ECO:0007669"/>
    <property type="project" value="UniProtKB-ARBA"/>
</dbReference>
<dbReference type="Pfam" id="PF01336">
    <property type="entry name" value="tRNA_anti-codon"/>
    <property type="match status" value="1"/>
</dbReference>
<comment type="similarity">
    <text evidence="1 8">Belongs to the class-II aminoacyl-tRNA synthetase family.</text>
</comment>
<dbReference type="NCBIfam" id="NF003483">
    <property type="entry name" value="PRK05159.1"/>
    <property type="match status" value="1"/>
</dbReference>
<name>A0A2Z2KKH2_9BACL</name>
<keyword evidence="11" id="KW-1185">Reference proteome</keyword>
<proteinExistence type="inferred from homology"/>
<feature type="domain" description="Aminoacyl-transfer RNA synthetases class-II family profile" evidence="9">
    <location>
        <begin position="132"/>
        <end position="431"/>
    </location>
</feature>
<dbReference type="InterPro" id="IPR004522">
    <property type="entry name" value="Asn-tRNA-ligase"/>
</dbReference>
<dbReference type="CDD" id="cd00776">
    <property type="entry name" value="AsxRS_core"/>
    <property type="match status" value="1"/>
</dbReference>
<evidence type="ECO:0000256" key="3">
    <source>
        <dbReference type="ARBA" id="ARBA00022598"/>
    </source>
</evidence>
<keyword evidence="3 8" id="KW-0436">Ligase</keyword>
<dbReference type="SUPFAM" id="SSF50249">
    <property type="entry name" value="Nucleic acid-binding proteins"/>
    <property type="match status" value="1"/>
</dbReference>
<dbReference type="KEGG" id="pdh:B9T62_19960"/>
<evidence type="ECO:0000259" key="9">
    <source>
        <dbReference type="PROSITE" id="PS50862"/>
    </source>
</evidence>
<dbReference type="PROSITE" id="PS50862">
    <property type="entry name" value="AA_TRNA_LIGASE_II"/>
    <property type="match status" value="1"/>
</dbReference>
<dbReference type="EMBL" id="CP021780">
    <property type="protein sequence ID" value="ASA22879.1"/>
    <property type="molecule type" value="Genomic_DNA"/>
</dbReference>
<dbReference type="InterPro" id="IPR006195">
    <property type="entry name" value="aa-tRNA-synth_II"/>
</dbReference>